<proteinExistence type="predicted"/>
<evidence type="ECO:0000313" key="2">
    <source>
        <dbReference type="Proteomes" id="UP000095247"/>
    </source>
</evidence>
<dbReference type="RefSeq" id="WP_069726025.1">
    <property type="nucleotide sequence ID" value="NZ_MDCO01000006.1"/>
</dbReference>
<dbReference type="AlphaFoldDB" id="A0A1E5NH59"/>
<gene>
    <name evidence="1" type="ORF">BFL38_14395</name>
</gene>
<evidence type="ECO:0000313" key="1">
    <source>
        <dbReference type="EMBL" id="OEJ15474.1"/>
    </source>
</evidence>
<name>A0A1E5NH59_9SPIR</name>
<sequence length="197" mass="22848">MSSPNLELPMWNIIEEYYVRVLKTFSENYLKEEERPIVLNAGRSNYFAELLKKYPAIINLYMTEIEKGKLNTKTYKQDKLSFCIDVLTAPVKNTHKINIENQGELAYKTSQIYTNFVRTCLSDLNVVEPTAEADGKKIYITSNFYFVGIEQLNIENSNLEFAVSAARMKYTIECPFYPSDSQNYTELKEIISQININ</sequence>
<protein>
    <submittedName>
        <fullName evidence="1">Uncharacterized protein</fullName>
    </submittedName>
</protein>
<accession>A0A1E5NH59</accession>
<organism evidence="1 2">
    <name type="scientific">Brachyspira hampsonii</name>
    <dbReference type="NCBI Taxonomy" id="1287055"/>
    <lineage>
        <taxon>Bacteria</taxon>
        <taxon>Pseudomonadati</taxon>
        <taxon>Spirochaetota</taxon>
        <taxon>Spirochaetia</taxon>
        <taxon>Brachyspirales</taxon>
        <taxon>Brachyspiraceae</taxon>
        <taxon>Brachyspira</taxon>
    </lineage>
</organism>
<comment type="caution">
    <text evidence="1">The sequence shown here is derived from an EMBL/GenBank/DDBJ whole genome shotgun (WGS) entry which is preliminary data.</text>
</comment>
<reference evidence="1 2" key="1">
    <citation type="submission" date="2016-08" db="EMBL/GenBank/DDBJ databases">
        <title>Characterization and recognition of Brachyspira hampsonii sp. nov., a novel intestinal spirochete that is pathogenic to pigs.</title>
        <authorList>
            <person name="Mirajkar N."/>
            <person name="La T."/>
            <person name="Phillips N."/>
            <person name="Hampson D."/>
            <person name="Gebhart C."/>
        </authorList>
    </citation>
    <scope>NUCLEOTIDE SEQUENCE [LARGE SCALE GENOMIC DNA]</scope>
    <source>
        <strain evidence="1 2">P280/1</strain>
    </source>
</reference>
<dbReference type="EMBL" id="MDCO01000006">
    <property type="protein sequence ID" value="OEJ15474.1"/>
    <property type="molecule type" value="Genomic_DNA"/>
</dbReference>
<dbReference type="Proteomes" id="UP000095247">
    <property type="component" value="Unassembled WGS sequence"/>
</dbReference>